<dbReference type="GO" id="GO:0016151">
    <property type="term" value="F:nickel cation binding"/>
    <property type="evidence" value="ECO:0007669"/>
    <property type="project" value="InterPro"/>
</dbReference>
<dbReference type="OrthoDB" id="9796817at2"/>
<dbReference type="InterPro" id="IPR000914">
    <property type="entry name" value="SBP_5_dom"/>
</dbReference>
<accession>A0A3Q9RHN2</accession>
<dbReference type="KEGG" id="pasa:BAOM_1203"/>
<dbReference type="GO" id="GO:1904680">
    <property type="term" value="F:peptide transmembrane transporter activity"/>
    <property type="evidence" value="ECO:0007669"/>
    <property type="project" value="TreeGrafter"/>
</dbReference>
<dbReference type="GO" id="GO:0015833">
    <property type="term" value="P:peptide transport"/>
    <property type="evidence" value="ECO:0007669"/>
    <property type="project" value="TreeGrafter"/>
</dbReference>
<protein>
    <submittedName>
        <fullName evidence="1">Nickel ABC transporter substrate-binding protein</fullName>
    </submittedName>
</protein>
<dbReference type="CDD" id="cd08489">
    <property type="entry name" value="PBP2_NikA"/>
    <property type="match status" value="1"/>
</dbReference>
<evidence type="ECO:0000313" key="2">
    <source>
        <dbReference type="Proteomes" id="UP000283095"/>
    </source>
</evidence>
<dbReference type="PROSITE" id="PS51257">
    <property type="entry name" value="PROKAR_LIPOPROTEIN"/>
    <property type="match status" value="1"/>
</dbReference>
<sequence>MSKRRTSTQVLFIFAIVLILSTLLLGCTNESKEDSASNKESKNMLTIAWPRDIGEMNPHVYNPSQLFAQSMVYESLVSYQDGGELKPQLAESWDISKDGKAYTFHLRQGVKFSDGTSFNADIVKKNFDAILKNVALHSWLGFIPKIDQTKVIDEHTFQLTLTEPYYATIQELAVVRPVRFLGEAGFPKNGDTSKGIEKSVGTGPWVLDEYKADEYATFKRNENYWGELPKVKKIKVKIIPDAETRVLAFEKGDLDLIYGEGVISLDTFKQLESTGNYETSVSEPVATRQLVMNTKKEQLSDVRVRQALQYGFNKQAMVDGITSGVEDKADYILPTNFPYTSNIDAQPIDYNVEKAKALLDEAGWKLPKGKNVREKDGKLLEVELMYDSAESIQKAMAETLQAEWAALGVKLNIVGVELPVQVQRFKGNDFDLNFFSNYGAPYDPHIFVNVVGSEGFGFKEAISSYPKKEELLQQITDVLKSTDEKERQKLYSSILTSLQEQGSIVPISYVKKVAVYQKDVSNFTFPANRDEHPFTGISIE</sequence>
<dbReference type="InterPro" id="IPR039424">
    <property type="entry name" value="SBP_5"/>
</dbReference>
<dbReference type="PIRSF" id="PIRSF002741">
    <property type="entry name" value="MppA"/>
    <property type="match status" value="1"/>
</dbReference>
<dbReference type="Pfam" id="PF00496">
    <property type="entry name" value="SBP_bac_5"/>
    <property type="match status" value="1"/>
</dbReference>
<dbReference type="GO" id="GO:0030288">
    <property type="term" value="C:outer membrane-bounded periplasmic space"/>
    <property type="evidence" value="ECO:0007669"/>
    <property type="project" value="TreeGrafter"/>
</dbReference>
<proteinExistence type="predicted"/>
<dbReference type="SUPFAM" id="SSF53850">
    <property type="entry name" value="Periplasmic binding protein-like II"/>
    <property type="match status" value="1"/>
</dbReference>
<evidence type="ECO:0000313" key="1">
    <source>
        <dbReference type="EMBL" id="AZV41813.1"/>
    </source>
</evidence>
<dbReference type="AlphaFoldDB" id="A0A3Q9RHN2"/>
<dbReference type="PANTHER" id="PTHR30290">
    <property type="entry name" value="PERIPLASMIC BINDING COMPONENT OF ABC TRANSPORTER"/>
    <property type="match status" value="1"/>
</dbReference>
<dbReference type="Gene3D" id="3.10.105.10">
    <property type="entry name" value="Dipeptide-binding Protein, Domain 3"/>
    <property type="match status" value="1"/>
</dbReference>
<dbReference type="EMBL" id="CP026095">
    <property type="protein sequence ID" value="AZV41813.1"/>
    <property type="molecule type" value="Genomic_DNA"/>
</dbReference>
<dbReference type="Proteomes" id="UP000283095">
    <property type="component" value="Chromosome"/>
</dbReference>
<gene>
    <name evidence="1" type="primary">nikA</name>
    <name evidence="1" type="ORF">BAOM_1203</name>
</gene>
<name>A0A3Q9RHN2_9BACI</name>
<dbReference type="NCBIfam" id="TIGR02294">
    <property type="entry name" value="nickel_nikA"/>
    <property type="match status" value="1"/>
</dbReference>
<dbReference type="Gene3D" id="3.40.190.10">
    <property type="entry name" value="Periplasmic binding protein-like II"/>
    <property type="match status" value="1"/>
</dbReference>
<dbReference type="RefSeq" id="WP_127759429.1">
    <property type="nucleotide sequence ID" value="NZ_CP026095.1"/>
</dbReference>
<dbReference type="GO" id="GO:0015675">
    <property type="term" value="P:nickel cation transport"/>
    <property type="evidence" value="ECO:0007669"/>
    <property type="project" value="InterPro"/>
</dbReference>
<dbReference type="InterPro" id="IPR011980">
    <property type="entry name" value="CntA-like"/>
</dbReference>
<dbReference type="PANTHER" id="PTHR30290:SF37">
    <property type="entry name" value="NICKEL-BINDING PERIPLASMIC PROTEIN"/>
    <property type="match status" value="1"/>
</dbReference>
<dbReference type="GO" id="GO:0020037">
    <property type="term" value="F:heme binding"/>
    <property type="evidence" value="ECO:0007669"/>
    <property type="project" value="InterPro"/>
</dbReference>
<organism evidence="1 2">
    <name type="scientific">Peribacillus asahii</name>
    <dbReference type="NCBI Taxonomy" id="228899"/>
    <lineage>
        <taxon>Bacteria</taxon>
        <taxon>Bacillati</taxon>
        <taxon>Bacillota</taxon>
        <taxon>Bacilli</taxon>
        <taxon>Bacillales</taxon>
        <taxon>Bacillaceae</taxon>
        <taxon>Peribacillus</taxon>
    </lineage>
</organism>
<dbReference type="GO" id="GO:0043190">
    <property type="term" value="C:ATP-binding cassette (ABC) transporter complex"/>
    <property type="evidence" value="ECO:0007669"/>
    <property type="project" value="InterPro"/>
</dbReference>
<dbReference type="InterPro" id="IPR030678">
    <property type="entry name" value="Peptide/Ni-bd"/>
</dbReference>
<reference evidence="1 2" key="1">
    <citation type="submission" date="2018-01" db="EMBL/GenBank/DDBJ databases">
        <title>Bacillus asahii Genome sequencing and assembly.</title>
        <authorList>
            <person name="Jiang H."/>
            <person name="Feng Y."/>
            <person name="Zhao F."/>
            <person name="Lin X."/>
        </authorList>
    </citation>
    <scope>NUCLEOTIDE SEQUENCE [LARGE SCALE GENOMIC DNA]</scope>
    <source>
        <strain evidence="1 2">OM18</strain>
    </source>
</reference>